<organism evidence="1 2">
    <name type="scientific">Salinicoccus siamensis</name>
    <dbReference type="NCBI Taxonomy" id="381830"/>
    <lineage>
        <taxon>Bacteria</taxon>
        <taxon>Bacillati</taxon>
        <taxon>Bacillota</taxon>
        <taxon>Bacilli</taxon>
        <taxon>Bacillales</taxon>
        <taxon>Staphylococcaceae</taxon>
        <taxon>Salinicoccus</taxon>
    </lineage>
</organism>
<evidence type="ECO:0000313" key="2">
    <source>
        <dbReference type="Proteomes" id="UP001589740"/>
    </source>
</evidence>
<evidence type="ECO:0000313" key="1">
    <source>
        <dbReference type="EMBL" id="MFB9860235.1"/>
    </source>
</evidence>
<name>A0ABV5Z2B0_9STAP</name>
<dbReference type="Pfam" id="PF03013">
    <property type="entry name" value="Pyr_excise"/>
    <property type="match status" value="1"/>
</dbReference>
<dbReference type="EMBL" id="JBHMAH010000010">
    <property type="protein sequence ID" value="MFB9860235.1"/>
    <property type="molecule type" value="Genomic_DNA"/>
</dbReference>
<accession>A0ABV5Z2B0</accession>
<gene>
    <name evidence="1" type="ORF">ACFFLE_03830</name>
</gene>
<protein>
    <submittedName>
        <fullName evidence="1">Pyrimidine dimer DNA glycosylase/endonuclease V</fullName>
    </submittedName>
</protein>
<proteinExistence type="predicted"/>
<sequence length="167" mass="19457">MQVFRVSPDHDISARYLDNRRLSKQVLELYQILRVTLSLIGVLDTNTRYRHHPIVKHIYNEGRPYITDTYRLLDACDREHQRRGGKRSPAFREDLDGLKRLIEHHAGDGLWHDGPLPPYYVYGDVRIEGDAAYLAYIELLNAKWLADTIAPRCGVNRKNIQDMKSES</sequence>
<dbReference type="Proteomes" id="UP001589740">
    <property type="component" value="Unassembled WGS sequence"/>
</dbReference>
<keyword evidence="2" id="KW-1185">Reference proteome</keyword>
<dbReference type="RefSeq" id="WP_380569831.1">
    <property type="nucleotide sequence ID" value="NZ_JBHMAH010000010.1"/>
</dbReference>
<dbReference type="InterPro" id="IPR004260">
    <property type="entry name" value="Pyr-dimer_DNA_glycosylase"/>
</dbReference>
<comment type="caution">
    <text evidence="1">The sequence shown here is derived from an EMBL/GenBank/DDBJ whole genome shotgun (WGS) entry which is preliminary data.</text>
</comment>
<reference evidence="1 2" key="1">
    <citation type="submission" date="2024-09" db="EMBL/GenBank/DDBJ databases">
        <authorList>
            <person name="Sun Q."/>
            <person name="Mori K."/>
        </authorList>
    </citation>
    <scope>NUCLEOTIDE SEQUENCE [LARGE SCALE GENOMIC DNA]</scope>
    <source>
        <strain evidence="1 2">JCM 12822</strain>
    </source>
</reference>